<dbReference type="Gene3D" id="3.55.50.30">
    <property type="match status" value="1"/>
</dbReference>
<evidence type="ECO:0000313" key="5">
    <source>
        <dbReference type="Proteomes" id="UP001596023"/>
    </source>
</evidence>
<feature type="domain" description="Protein FecR C-terminal" evidence="3">
    <location>
        <begin position="282"/>
        <end position="344"/>
    </location>
</feature>
<protein>
    <submittedName>
        <fullName evidence="4">FecR family protein</fullName>
    </submittedName>
</protein>
<dbReference type="RefSeq" id="WP_379993641.1">
    <property type="nucleotide sequence ID" value="NZ_JBHSGN010000011.1"/>
</dbReference>
<proteinExistence type="predicted"/>
<accession>A0ABV9KR50</accession>
<comment type="caution">
    <text evidence="4">The sequence shown here is derived from an EMBL/GenBank/DDBJ whole genome shotgun (WGS) entry which is preliminary data.</text>
</comment>
<dbReference type="Pfam" id="PF16344">
    <property type="entry name" value="FecR_C"/>
    <property type="match status" value="1"/>
</dbReference>
<evidence type="ECO:0000313" key="4">
    <source>
        <dbReference type="EMBL" id="MFC4672469.1"/>
    </source>
</evidence>
<dbReference type="InterPro" id="IPR006860">
    <property type="entry name" value="FecR"/>
</dbReference>
<dbReference type="PANTHER" id="PTHR30273">
    <property type="entry name" value="PERIPLASMIC SIGNAL SENSOR AND SIGMA FACTOR ACTIVATOR FECR-RELATED"/>
    <property type="match status" value="1"/>
</dbReference>
<evidence type="ECO:0000259" key="2">
    <source>
        <dbReference type="Pfam" id="PF04773"/>
    </source>
</evidence>
<feature type="transmembrane region" description="Helical" evidence="1">
    <location>
        <begin position="104"/>
        <end position="125"/>
    </location>
</feature>
<dbReference type="Pfam" id="PF04773">
    <property type="entry name" value="FecR"/>
    <property type="match status" value="1"/>
</dbReference>
<dbReference type="InterPro" id="IPR032508">
    <property type="entry name" value="FecR_C"/>
</dbReference>
<reference evidence="5" key="1">
    <citation type="journal article" date="2019" name="Int. J. Syst. Evol. Microbiol.">
        <title>The Global Catalogue of Microorganisms (GCM) 10K type strain sequencing project: providing services to taxonomists for standard genome sequencing and annotation.</title>
        <authorList>
            <consortium name="The Broad Institute Genomics Platform"/>
            <consortium name="The Broad Institute Genome Sequencing Center for Infectious Disease"/>
            <person name="Wu L."/>
            <person name="Ma J."/>
        </authorList>
    </citation>
    <scope>NUCLEOTIDE SEQUENCE [LARGE SCALE GENOMIC DNA]</scope>
    <source>
        <strain evidence="5">CCUG 66188</strain>
    </source>
</reference>
<gene>
    <name evidence="4" type="ORF">ACFO6W_02055</name>
</gene>
<evidence type="ECO:0000259" key="3">
    <source>
        <dbReference type="Pfam" id="PF16344"/>
    </source>
</evidence>
<dbReference type="PIRSF" id="PIRSF018266">
    <property type="entry name" value="FecR"/>
    <property type="match status" value="1"/>
</dbReference>
<keyword evidence="1" id="KW-1133">Transmembrane helix</keyword>
<keyword evidence="1" id="KW-0812">Transmembrane</keyword>
<organism evidence="4 5">
    <name type="scientific">Dysgonomonas termitidis</name>
    <dbReference type="NCBI Taxonomy" id="1516126"/>
    <lineage>
        <taxon>Bacteria</taxon>
        <taxon>Pseudomonadati</taxon>
        <taxon>Bacteroidota</taxon>
        <taxon>Bacteroidia</taxon>
        <taxon>Bacteroidales</taxon>
        <taxon>Dysgonomonadaceae</taxon>
        <taxon>Dysgonomonas</taxon>
    </lineage>
</organism>
<dbReference type="InterPro" id="IPR012373">
    <property type="entry name" value="Ferrdict_sens_TM"/>
</dbReference>
<dbReference type="Gene3D" id="2.60.120.1440">
    <property type="match status" value="1"/>
</dbReference>
<keyword evidence="1" id="KW-0472">Membrane</keyword>
<dbReference type="Proteomes" id="UP001596023">
    <property type="component" value="Unassembled WGS sequence"/>
</dbReference>
<feature type="domain" description="FecR protein" evidence="2">
    <location>
        <begin position="138"/>
        <end position="232"/>
    </location>
</feature>
<keyword evidence="5" id="KW-1185">Reference proteome</keyword>
<dbReference type="PANTHER" id="PTHR30273:SF2">
    <property type="entry name" value="PROTEIN FECR"/>
    <property type="match status" value="1"/>
</dbReference>
<name>A0ABV9KR50_9BACT</name>
<dbReference type="EMBL" id="JBHSGN010000011">
    <property type="protein sequence ID" value="MFC4672469.1"/>
    <property type="molecule type" value="Genomic_DNA"/>
</dbReference>
<sequence>MEEYHNIDEHKLTLIIDFLEGSLSEEDNDELQLWLSESELHVSYFEEIKKIYYSFEYIKESQKYDKDKAFDLFKERIESSSNNISEEGTQVNEITEKSYSRKTLLQMAGIAATIALLIGFSFSLFQIKATKPLQKEVTIESPPGHKTKLFLPDGTLVWLNSGTRITYNTGYGVDNRNIKMDGEAFFDVTRNEGLSFKVAVNDIQVSVLGTSFDVEAYQRDKEISVSVMTGQVSVGKMNDKIFGVLKPNEKIVINKDKNSFKLTTCDPEIDGIWRHGQLKIINDPMPVVISKMERWYGVNITIEGKISREYYWMTIKTESLTEILELINKITPITYKIKGEEVTIRYR</sequence>
<evidence type="ECO:0000256" key="1">
    <source>
        <dbReference type="SAM" id="Phobius"/>
    </source>
</evidence>